<feature type="domain" description="ABC transporter" evidence="11">
    <location>
        <begin position="11"/>
        <end position="248"/>
    </location>
</feature>
<dbReference type="SMART" id="SM00382">
    <property type="entry name" value="AAA"/>
    <property type="match status" value="2"/>
</dbReference>
<dbReference type="KEGG" id="reu:Reut_B4133"/>
<proteinExistence type="predicted"/>
<dbReference type="PROSITE" id="PS00211">
    <property type="entry name" value="ABC_TRANSPORTER_1"/>
    <property type="match status" value="1"/>
</dbReference>
<evidence type="ECO:0000259" key="11">
    <source>
        <dbReference type="PROSITE" id="PS50893"/>
    </source>
</evidence>
<evidence type="ECO:0000256" key="5">
    <source>
        <dbReference type="ARBA" id="ARBA00022597"/>
    </source>
</evidence>
<dbReference type="OrthoDB" id="9776369at2"/>
<dbReference type="GO" id="GO:0016887">
    <property type="term" value="F:ATP hydrolysis activity"/>
    <property type="evidence" value="ECO:0007669"/>
    <property type="project" value="InterPro"/>
</dbReference>
<keyword evidence="10" id="KW-0472">Membrane</keyword>
<keyword evidence="2" id="KW-0813">Transport</keyword>
<keyword evidence="6" id="KW-0677">Repeat</keyword>
<evidence type="ECO:0000256" key="6">
    <source>
        <dbReference type="ARBA" id="ARBA00022737"/>
    </source>
</evidence>
<dbReference type="InterPro" id="IPR027417">
    <property type="entry name" value="P-loop_NTPase"/>
</dbReference>
<protein>
    <submittedName>
        <fullName evidence="12">Monosaccharide ABC transporter ATP-binding protein, CUT2 family</fullName>
    </submittedName>
</protein>
<evidence type="ECO:0000256" key="1">
    <source>
        <dbReference type="ARBA" id="ARBA00004202"/>
    </source>
</evidence>
<dbReference type="CDD" id="cd03216">
    <property type="entry name" value="ABC_Carb_Monos_I"/>
    <property type="match status" value="1"/>
</dbReference>
<dbReference type="SUPFAM" id="SSF52540">
    <property type="entry name" value="P-loop containing nucleoside triphosphate hydrolases"/>
    <property type="match status" value="2"/>
</dbReference>
<evidence type="ECO:0000256" key="8">
    <source>
        <dbReference type="ARBA" id="ARBA00022840"/>
    </source>
</evidence>
<dbReference type="STRING" id="264198.Reut_B4133"/>
<name>Q46TP7_CUPPJ</name>
<evidence type="ECO:0000256" key="9">
    <source>
        <dbReference type="ARBA" id="ARBA00022967"/>
    </source>
</evidence>
<evidence type="ECO:0000313" key="12">
    <source>
        <dbReference type="EMBL" id="AAZ63487.1"/>
    </source>
</evidence>
<evidence type="ECO:0000256" key="3">
    <source>
        <dbReference type="ARBA" id="ARBA00022475"/>
    </source>
</evidence>
<feature type="domain" description="ABC transporter" evidence="11">
    <location>
        <begin position="261"/>
        <end position="502"/>
    </location>
</feature>
<dbReference type="HOGENOM" id="CLU_000604_92_3_4"/>
<dbReference type="PANTHER" id="PTHR43790">
    <property type="entry name" value="CARBOHYDRATE TRANSPORT ATP-BINDING PROTEIN MG119-RELATED"/>
    <property type="match status" value="1"/>
</dbReference>
<dbReference type="Pfam" id="PF00005">
    <property type="entry name" value="ABC_tran"/>
    <property type="match status" value="2"/>
</dbReference>
<dbReference type="PANTHER" id="PTHR43790:SF3">
    <property type="entry name" value="D-ALLOSE IMPORT ATP-BINDING PROTEIN ALSA-RELATED"/>
    <property type="match status" value="1"/>
</dbReference>
<organism evidence="12">
    <name type="scientific">Cupriavidus pinatubonensis (strain JMP 134 / LMG 1197)</name>
    <name type="common">Cupriavidus necator (strain JMP 134)</name>
    <dbReference type="NCBI Taxonomy" id="264198"/>
    <lineage>
        <taxon>Bacteria</taxon>
        <taxon>Pseudomonadati</taxon>
        <taxon>Pseudomonadota</taxon>
        <taxon>Betaproteobacteria</taxon>
        <taxon>Burkholderiales</taxon>
        <taxon>Burkholderiaceae</taxon>
        <taxon>Cupriavidus</taxon>
    </lineage>
</organism>
<comment type="subcellular location">
    <subcellularLocation>
        <location evidence="1">Cell membrane</location>
        <topology evidence="1">Peripheral membrane protein</topology>
    </subcellularLocation>
</comment>
<dbReference type="EMBL" id="CP000091">
    <property type="protein sequence ID" value="AAZ63487.1"/>
    <property type="molecule type" value="Genomic_DNA"/>
</dbReference>
<accession>Q46TP7</accession>
<dbReference type="eggNOG" id="COG1129">
    <property type="taxonomic scope" value="Bacteria"/>
</dbReference>
<sequence>MNAMTQVSPLLEMRGICKTFPGVKALDDVSFDIYPGEVHMLLGENGAGKSSLMKVLCGVYVADAGEFHHQGQRVEVSGPADTMRLGIAVIFQEFSLVPYLDIAQNIFLGREPRGRVPGSVDHAKMHAEARRLLDTLGMDISTHTPVHRLGVAQQQMIEIAKALSQNARILVLDEPTAALSERETEKLFGVIARLKADGVSMIYISHRMAEVFALGDRITVMRDGRKVGSYMPGDATPDELVARMVGRKVDMGYTRTRGGPVGEVALDMQGVSADNGIDDITLQVRAGEIVGLAGLVGSGRSEVARAVFGADPVRAGEIRIFGKSMRGGPDKARALGAALIPESRKTEGLALIRSVRDNLLLAGLRRAFPAHWYRSGKAAQLSTREIGRLRIATPSGDQLAQFLSGGNQQKIVIGKWLVAESRLFIFDEPTRGIDVGAKAEIFALIDGLVKQGAAVLLISSELPEIINVCDRTYVMRGGRVAGELAHDAMTEESILQLGMNDA</sequence>
<keyword evidence="8 12" id="KW-0067">ATP-binding</keyword>
<dbReference type="InterPro" id="IPR050107">
    <property type="entry name" value="ABC_carbohydrate_import_ATPase"/>
</dbReference>
<evidence type="ECO:0000256" key="10">
    <source>
        <dbReference type="ARBA" id="ARBA00023136"/>
    </source>
</evidence>
<keyword evidence="9" id="KW-1278">Translocase</keyword>
<reference evidence="12" key="1">
    <citation type="submission" date="2005-08" db="EMBL/GenBank/DDBJ databases">
        <title>Complete sequence of chromosome 2 of Ralstonia eutropha JMP134.</title>
        <authorList>
            <person name="Copeland A."/>
            <person name="Lucas S."/>
            <person name="Lapidus A."/>
            <person name="Barry K."/>
            <person name="Detter J.C."/>
            <person name="Glavina T."/>
            <person name="Hammon N."/>
            <person name="Israni S."/>
            <person name="Pitluck S."/>
            <person name="Goltsman E."/>
            <person name="Martinez M."/>
            <person name="Schmutz J."/>
            <person name="Larimer F."/>
            <person name="Land M."/>
            <person name="Lykidis A."/>
            <person name="Richardson P."/>
        </authorList>
    </citation>
    <scope>NUCLEOTIDE SEQUENCE [LARGE SCALE GENOMIC DNA]</scope>
    <source>
        <strain evidence="12">JMP134</strain>
    </source>
</reference>
<dbReference type="CDD" id="cd03215">
    <property type="entry name" value="ABC_Carb_Monos_II"/>
    <property type="match status" value="1"/>
</dbReference>
<dbReference type="InterPro" id="IPR003439">
    <property type="entry name" value="ABC_transporter-like_ATP-bd"/>
</dbReference>
<dbReference type="AlphaFoldDB" id="Q46TP7"/>
<gene>
    <name evidence="12" type="ordered locus">Reut_B4133</name>
</gene>
<keyword evidence="4" id="KW-0997">Cell inner membrane</keyword>
<dbReference type="GO" id="GO:0005886">
    <property type="term" value="C:plasma membrane"/>
    <property type="evidence" value="ECO:0007669"/>
    <property type="project" value="UniProtKB-SubCell"/>
</dbReference>
<evidence type="ECO:0000256" key="7">
    <source>
        <dbReference type="ARBA" id="ARBA00022741"/>
    </source>
</evidence>
<keyword evidence="3" id="KW-1003">Cell membrane</keyword>
<dbReference type="GO" id="GO:0005524">
    <property type="term" value="F:ATP binding"/>
    <property type="evidence" value="ECO:0007669"/>
    <property type="project" value="UniProtKB-KW"/>
</dbReference>
<dbReference type="InterPro" id="IPR003593">
    <property type="entry name" value="AAA+_ATPase"/>
</dbReference>
<dbReference type="PROSITE" id="PS50893">
    <property type="entry name" value="ABC_TRANSPORTER_2"/>
    <property type="match status" value="2"/>
</dbReference>
<evidence type="ECO:0000256" key="4">
    <source>
        <dbReference type="ARBA" id="ARBA00022519"/>
    </source>
</evidence>
<keyword evidence="7" id="KW-0547">Nucleotide-binding</keyword>
<dbReference type="Gene3D" id="3.40.50.300">
    <property type="entry name" value="P-loop containing nucleotide triphosphate hydrolases"/>
    <property type="match status" value="2"/>
</dbReference>
<dbReference type="FunFam" id="3.40.50.300:FF:000127">
    <property type="entry name" value="Ribose import ATP-binding protein RbsA"/>
    <property type="match status" value="1"/>
</dbReference>
<evidence type="ECO:0000256" key="2">
    <source>
        <dbReference type="ARBA" id="ARBA00022448"/>
    </source>
</evidence>
<dbReference type="InterPro" id="IPR017871">
    <property type="entry name" value="ABC_transporter-like_CS"/>
</dbReference>
<keyword evidence="5" id="KW-0762">Sugar transport</keyword>